<sequence>MANSSRPEEDKEHDMPQISPIDDSKMSGGSQAFGQTHHPEQPDISHPPDGGYGWVCVVCVFLINAHTWGLNGSYGVFLAHYLDSSAYPGATDLEFAFVGGLSVSQALLLSPIATAAIRVCGTRTVLLIGVFLEALSLIGASHSTQIWQLFLTQGVCFGWGMGFQFVASVGIIPQWFSKRRGLANGIVTSGSGFGGLIYSLAANAMIQNMGLAWTFRMLAILQFTVNFVCAILTKDRNTQIKPTQHAFDYRLFKRYEYLLFLGWGIFSTLGYIVVLFSLPNYARSIGLSAKQGSVVGAVLNLGQGLGRPAVGYLSDAAGRINMAGFTTFFCGLVCFVIWIFAKSYGVLIFFAMLVGTVCGVYWNVCIIAIPFARSSS</sequence>
<comment type="similarity">
    <text evidence="2">Belongs to the major facilitator superfamily. Monocarboxylate porter (TC 2.A.1.13) family.</text>
</comment>
<dbReference type="AlphaFoldDB" id="A0A9P8RTE9"/>
<dbReference type="Proteomes" id="UP000750711">
    <property type="component" value="Unassembled WGS sequence"/>
</dbReference>
<gene>
    <name evidence="6" type="ORF">GP486_000674</name>
</gene>
<feature type="transmembrane region" description="Helical" evidence="4">
    <location>
        <begin position="257"/>
        <end position="278"/>
    </location>
</feature>
<organism evidence="6 7">
    <name type="scientific">Trichoglossum hirsutum</name>
    <dbReference type="NCBI Taxonomy" id="265104"/>
    <lineage>
        <taxon>Eukaryota</taxon>
        <taxon>Fungi</taxon>
        <taxon>Dikarya</taxon>
        <taxon>Ascomycota</taxon>
        <taxon>Pezizomycotina</taxon>
        <taxon>Geoglossomycetes</taxon>
        <taxon>Geoglossales</taxon>
        <taxon>Geoglossaceae</taxon>
        <taxon>Trichoglossum</taxon>
    </lineage>
</organism>
<keyword evidence="7" id="KW-1185">Reference proteome</keyword>
<dbReference type="GO" id="GO:0016020">
    <property type="term" value="C:membrane"/>
    <property type="evidence" value="ECO:0007669"/>
    <property type="project" value="UniProtKB-SubCell"/>
</dbReference>
<dbReference type="InterPro" id="IPR036259">
    <property type="entry name" value="MFS_trans_sf"/>
</dbReference>
<feature type="transmembrane region" description="Helical" evidence="4">
    <location>
        <begin position="95"/>
        <end position="117"/>
    </location>
</feature>
<proteinExistence type="inferred from homology"/>
<dbReference type="InterPro" id="IPR050327">
    <property type="entry name" value="Proton-linked_MCT"/>
</dbReference>
<evidence type="ECO:0000313" key="7">
    <source>
        <dbReference type="Proteomes" id="UP000750711"/>
    </source>
</evidence>
<evidence type="ECO:0000259" key="5">
    <source>
        <dbReference type="PROSITE" id="PS50850"/>
    </source>
</evidence>
<dbReference type="Gene3D" id="1.20.1250.20">
    <property type="entry name" value="MFS general substrate transporter like domains"/>
    <property type="match status" value="2"/>
</dbReference>
<feature type="transmembrane region" description="Helical" evidence="4">
    <location>
        <begin position="320"/>
        <end position="340"/>
    </location>
</feature>
<comment type="subcellular location">
    <subcellularLocation>
        <location evidence="1">Membrane</location>
        <topology evidence="1">Multi-pass membrane protein</topology>
    </subcellularLocation>
</comment>
<evidence type="ECO:0000256" key="1">
    <source>
        <dbReference type="ARBA" id="ARBA00004141"/>
    </source>
</evidence>
<feature type="transmembrane region" description="Helical" evidence="4">
    <location>
        <begin position="146"/>
        <end position="169"/>
    </location>
</feature>
<dbReference type="GO" id="GO:0022857">
    <property type="term" value="F:transmembrane transporter activity"/>
    <property type="evidence" value="ECO:0007669"/>
    <property type="project" value="InterPro"/>
</dbReference>
<evidence type="ECO:0000256" key="4">
    <source>
        <dbReference type="SAM" id="Phobius"/>
    </source>
</evidence>
<feature type="transmembrane region" description="Helical" evidence="4">
    <location>
        <begin position="181"/>
        <end position="201"/>
    </location>
</feature>
<name>A0A9P8RTE9_9PEZI</name>
<keyword evidence="4" id="KW-1133">Transmembrane helix</keyword>
<dbReference type="PANTHER" id="PTHR11360">
    <property type="entry name" value="MONOCARBOXYLATE TRANSPORTER"/>
    <property type="match status" value="1"/>
</dbReference>
<accession>A0A9P8RTE9</accession>
<protein>
    <recommendedName>
        <fullName evidence="5">Major facilitator superfamily (MFS) profile domain-containing protein</fullName>
    </recommendedName>
</protein>
<feature type="compositionally biased region" description="Basic and acidic residues" evidence="3">
    <location>
        <begin position="1"/>
        <end position="15"/>
    </location>
</feature>
<feature type="transmembrane region" description="Helical" evidence="4">
    <location>
        <begin position="124"/>
        <end position="140"/>
    </location>
</feature>
<reference evidence="6" key="1">
    <citation type="submission" date="2021-03" db="EMBL/GenBank/DDBJ databases">
        <title>Comparative genomics and phylogenomic investigation of the class Geoglossomycetes provide insights into ecological specialization and systematics.</title>
        <authorList>
            <person name="Melie T."/>
            <person name="Pirro S."/>
            <person name="Miller A.N."/>
            <person name="Quandt A."/>
        </authorList>
    </citation>
    <scope>NUCLEOTIDE SEQUENCE</scope>
    <source>
        <strain evidence="6">CAQ_001_2017</strain>
    </source>
</reference>
<dbReference type="PANTHER" id="PTHR11360:SF315">
    <property type="entry name" value="TRANSPORTER MCH2-RELATED"/>
    <property type="match status" value="1"/>
</dbReference>
<feature type="domain" description="Major facilitator superfamily (MFS) profile" evidence="5">
    <location>
        <begin position="255"/>
        <end position="376"/>
    </location>
</feature>
<evidence type="ECO:0000256" key="3">
    <source>
        <dbReference type="SAM" id="MobiDB-lite"/>
    </source>
</evidence>
<keyword evidence="4" id="KW-0812">Transmembrane</keyword>
<dbReference type="Pfam" id="PF07690">
    <property type="entry name" value="MFS_1"/>
    <property type="match status" value="1"/>
</dbReference>
<dbReference type="SUPFAM" id="SSF103473">
    <property type="entry name" value="MFS general substrate transporter"/>
    <property type="match status" value="1"/>
</dbReference>
<dbReference type="EMBL" id="JAGHQM010000049">
    <property type="protein sequence ID" value="KAH0565921.1"/>
    <property type="molecule type" value="Genomic_DNA"/>
</dbReference>
<dbReference type="PROSITE" id="PS50850">
    <property type="entry name" value="MFS"/>
    <property type="match status" value="1"/>
</dbReference>
<dbReference type="InterPro" id="IPR020846">
    <property type="entry name" value="MFS_dom"/>
</dbReference>
<keyword evidence="4" id="KW-0472">Membrane</keyword>
<dbReference type="InterPro" id="IPR011701">
    <property type="entry name" value="MFS"/>
</dbReference>
<feature type="region of interest" description="Disordered" evidence="3">
    <location>
        <begin position="1"/>
        <end position="45"/>
    </location>
</feature>
<feature type="transmembrane region" description="Helical" evidence="4">
    <location>
        <begin position="213"/>
        <end position="232"/>
    </location>
</feature>
<feature type="transmembrane region" description="Helical" evidence="4">
    <location>
        <begin position="347"/>
        <end position="372"/>
    </location>
</feature>
<evidence type="ECO:0000313" key="6">
    <source>
        <dbReference type="EMBL" id="KAH0565921.1"/>
    </source>
</evidence>
<evidence type="ECO:0000256" key="2">
    <source>
        <dbReference type="ARBA" id="ARBA00006727"/>
    </source>
</evidence>
<comment type="caution">
    <text evidence="6">The sequence shown here is derived from an EMBL/GenBank/DDBJ whole genome shotgun (WGS) entry which is preliminary data.</text>
</comment>